<name>A0A8S7STH6_ECOLX</name>
<feature type="coiled-coil region" evidence="1">
    <location>
        <begin position="200"/>
        <end position="248"/>
    </location>
</feature>
<accession>A0A8S7STH6</accession>
<evidence type="ECO:0000256" key="1">
    <source>
        <dbReference type="SAM" id="Coils"/>
    </source>
</evidence>
<dbReference type="EMBL" id="AASWIS010000027">
    <property type="protein sequence ID" value="EFH5894517.1"/>
    <property type="molecule type" value="Genomic_DNA"/>
</dbReference>
<dbReference type="AlphaFoldDB" id="A0A8S7STH6"/>
<dbReference type="Proteomes" id="UP000531813">
    <property type="component" value="Unassembled WGS sequence"/>
</dbReference>
<comment type="caution">
    <text evidence="2">The sequence shown here is derived from an EMBL/GenBank/DDBJ whole genome shotgun (WGS) entry which is preliminary data.</text>
</comment>
<organism evidence="2 3">
    <name type="scientific">Escherichia coli</name>
    <dbReference type="NCBI Taxonomy" id="562"/>
    <lineage>
        <taxon>Bacteria</taxon>
        <taxon>Pseudomonadati</taxon>
        <taxon>Pseudomonadota</taxon>
        <taxon>Gammaproteobacteria</taxon>
        <taxon>Enterobacterales</taxon>
        <taxon>Enterobacteriaceae</taxon>
        <taxon>Escherichia</taxon>
    </lineage>
</organism>
<protein>
    <submittedName>
        <fullName evidence="2">Uncharacterized protein</fullName>
    </submittedName>
</protein>
<evidence type="ECO:0000313" key="3">
    <source>
        <dbReference type="Proteomes" id="UP000531813"/>
    </source>
</evidence>
<gene>
    <name evidence="2" type="ORF">GOP25_20160</name>
</gene>
<evidence type="ECO:0000313" key="2">
    <source>
        <dbReference type="EMBL" id="EFH5894517.1"/>
    </source>
</evidence>
<sequence>MKQNNFSITVYSNTADTAKYQYDADIEIRNYGSNEADELTIGTNIYKEESIDSLYTTLYHAGSDWKKEYRGLERKKATLKAMVKPDQREVYAIAYKNGDESYVVSILQDEAGSLWGNMIHASRRDAKGRFVNGKVKNFALASSVVGAWSDCAHGEKFNISFFVSNKAKLNVNAVDKAVWKETTKEKTVSNYEEELQQRDIQILSDAHRAFEQRLAEMERKFAMLMEENISLKKEIEVLEIRVEELEAKEVKAPEVKVAVVPAATQEEAKEEKEAPEAVTVDQPIIKPALTVVSCDISDASLNNLLDVEEGYKPYVPTIPAMDEMDRELLDFAA</sequence>
<dbReference type="RefSeq" id="WP_089648226.1">
    <property type="nucleotide sequence ID" value="NZ_NLPZ01000025.1"/>
</dbReference>
<keyword evidence="1" id="KW-0175">Coiled coil</keyword>
<reference evidence="2 3" key="1">
    <citation type="submission" date="2019-12" db="EMBL/GenBank/DDBJ databases">
        <authorList>
            <consortium name="GenomeTrakr network: Whole genome sequencing for foodborne pathogen traceback"/>
        </authorList>
    </citation>
    <scope>NUCLEOTIDE SEQUENCE [LARGE SCALE GENOMIC DNA]</scope>
    <source>
        <strain evidence="2 3">PSU-2243</strain>
    </source>
</reference>
<proteinExistence type="predicted"/>